<evidence type="ECO:0000313" key="2">
    <source>
        <dbReference type="EnsemblMetazoa" id="GPAI017807-PA"/>
    </source>
</evidence>
<evidence type="ECO:0000256" key="1">
    <source>
        <dbReference type="SAM" id="MobiDB-lite"/>
    </source>
</evidence>
<protein>
    <submittedName>
        <fullName evidence="2">Uncharacterized protein</fullName>
    </submittedName>
</protein>
<name>A0A1A9ZKT2_GLOPL</name>
<reference evidence="2" key="2">
    <citation type="submission" date="2020-05" db="UniProtKB">
        <authorList>
            <consortium name="EnsemblMetazoa"/>
        </authorList>
    </citation>
    <scope>IDENTIFICATION</scope>
    <source>
        <strain evidence="2">IAEA</strain>
    </source>
</reference>
<sequence>MSSSAKSSQIPNNDKEKRTYRKCSVPFETMRKHMAASMAKVINNMVNKDFQKQCLEILSAQHLGEVEPRILFVLEEIDKDLEKEKIEKAKGKQNPRWAEVLARPGNIIAPAGMAIERRQEITQHKSRPLVSCSTQVVPSRKVSAASQE</sequence>
<dbReference type="Proteomes" id="UP000092445">
    <property type="component" value="Unassembled WGS sequence"/>
</dbReference>
<keyword evidence="3" id="KW-1185">Reference proteome</keyword>
<accession>A0A1A9ZKT2</accession>
<feature type="region of interest" description="Disordered" evidence="1">
    <location>
        <begin position="1"/>
        <end position="21"/>
    </location>
</feature>
<feature type="compositionally biased region" description="Polar residues" evidence="1">
    <location>
        <begin position="1"/>
        <end position="12"/>
    </location>
</feature>
<dbReference type="EnsemblMetazoa" id="GPAI017807-RA">
    <property type="protein sequence ID" value="GPAI017807-PA"/>
    <property type="gene ID" value="GPAI017807"/>
</dbReference>
<organism evidence="2 3">
    <name type="scientific">Glossina pallidipes</name>
    <name type="common">Tsetse fly</name>
    <dbReference type="NCBI Taxonomy" id="7398"/>
    <lineage>
        <taxon>Eukaryota</taxon>
        <taxon>Metazoa</taxon>
        <taxon>Ecdysozoa</taxon>
        <taxon>Arthropoda</taxon>
        <taxon>Hexapoda</taxon>
        <taxon>Insecta</taxon>
        <taxon>Pterygota</taxon>
        <taxon>Neoptera</taxon>
        <taxon>Endopterygota</taxon>
        <taxon>Diptera</taxon>
        <taxon>Brachycera</taxon>
        <taxon>Muscomorpha</taxon>
        <taxon>Hippoboscoidea</taxon>
        <taxon>Glossinidae</taxon>
        <taxon>Glossina</taxon>
    </lineage>
</organism>
<dbReference type="VEuPathDB" id="VectorBase:GPAI017807"/>
<reference evidence="3" key="1">
    <citation type="submission" date="2014-03" db="EMBL/GenBank/DDBJ databases">
        <authorList>
            <person name="Aksoy S."/>
            <person name="Warren W."/>
            <person name="Wilson R.K."/>
        </authorList>
    </citation>
    <scope>NUCLEOTIDE SEQUENCE [LARGE SCALE GENOMIC DNA]</scope>
    <source>
        <strain evidence="3">IAEA</strain>
    </source>
</reference>
<evidence type="ECO:0000313" key="3">
    <source>
        <dbReference type="Proteomes" id="UP000092445"/>
    </source>
</evidence>
<dbReference type="AlphaFoldDB" id="A0A1A9ZKT2"/>
<proteinExistence type="predicted"/>